<keyword evidence="7" id="KW-0411">Iron-sulfur</keyword>
<protein>
    <submittedName>
        <fullName evidence="10">Fe-S oxidoreductase</fullName>
    </submittedName>
</protein>
<keyword evidence="3" id="KW-0808">Transferase</keyword>
<dbReference type="PATRIC" id="fig|1150469.3.peg.2411"/>
<evidence type="ECO:0000259" key="9">
    <source>
        <dbReference type="PROSITE" id="PS51918"/>
    </source>
</evidence>
<gene>
    <name evidence="10" type="ORF">RSPPHO_02144</name>
</gene>
<dbReference type="Pfam" id="PF04055">
    <property type="entry name" value="Radical_SAM"/>
    <property type="match status" value="1"/>
</dbReference>
<keyword evidence="2" id="KW-0489">Methyltransferase</keyword>
<evidence type="ECO:0000256" key="7">
    <source>
        <dbReference type="ARBA" id="ARBA00023014"/>
    </source>
</evidence>
<dbReference type="InterPro" id="IPR011990">
    <property type="entry name" value="TPR-like_helical_dom_sf"/>
</dbReference>
<evidence type="ECO:0000259" key="8">
    <source>
        <dbReference type="PROSITE" id="PS51332"/>
    </source>
</evidence>
<dbReference type="InterPro" id="IPR006158">
    <property type="entry name" value="Cobalamin-bd"/>
</dbReference>
<dbReference type="AlphaFoldDB" id="H6SLA5"/>
<dbReference type="KEGG" id="rpm:RSPPHO_02144"/>
<dbReference type="SUPFAM" id="SSF48452">
    <property type="entry name" value="TPR-like"/>
    <property type="match status" value="1"/>
</dbReference>
<comment type="cofactor">
    <cofactor evidence="1">
        <name>[4Fe-4S] cluster</name>
        <dbReference type="ChEBI" id="CHEBI:49883"/>
    </cofactor>
</comment>
<dbReference type="InterPro" id="IPR058240">
    <property type="entry name" value="rSAM_sf"/>
</dbReference>
<dbReference type="SMART" id="SM00028">
    <property type="entry name" value="TPR"/>
    <property type="match status" value="5"/>
</dbReference>
<evidence type="ECO:0000256" key="2">
    <source>
        <dbReference type="ARBA" id="ARBA00022603"/>
    </source>
</evidence>
<keyword evidence="4" id="KW-0949">S-adenosyl-L-methionine</keyword>
<dbReference type="eggNOG" id="COG0457">
    <property type="taxonomic scope" value="Bacteria"/>
</dbReference>
<dbReference type="Proteomes" id="UP000033220">
    <property type="component" value="Chromosome DSM 122"/>
</dbReference>
<dbReference type="Gene3D" id="1.25.40.10">
    <property type="entry name" value="Tetratricopeptide repeat domain"/>
    <property type="match status" value="1"/>
</dbReference>
<accession>H6SLA5</accession>
<dbReference type="STRING" id="1150469.RSPPHO_02144"/>
<keyword evidence="6" id="KW-0408">Iron</keyword>
<dbReference type="GO" id="GO:0051539">
    <property type="term" value="F:4 iron, 4 sulfur cluster binding"/>
    <property type="evidence" value="ECO:0007669"/>
    <property type="project" value="UniProtKB-KW"/>
</dbReference>
<dbReference type="PANTHER" id="PTHR43409">
    <property type="entry name" value="ANAEROBIC MAGNESIUM-PROTOPORPHYRIN IX MONOMETHYL ESTER CYCLASE-RELATED"/>
    <property type="match status" value="1"/>
</dbReference>
<dbReference type="SUPFAM" id="SSF102114">
    <property type="entry name" value="Radical SAM enzymes"/>
    <property type="match status" value="1"/>
</dbReference>
<dbReference type="HOGENOM" id="CLU_333664_0_0_5"/>
<proteinExistence type="predicted"/>
<evidence type="ECO:0000256" key="1">
    <source>
        <dbReference type="ARBA" id="ARBA00001966"/>
    </source>
</evidence>
<dbReference type="Gene3D" id="3.40.50.280">
    <property type="entry name" value="Cobalamin-binding domain"/>
    <property type="match status" value="1"/>
</dbReference>
<dbReference type="SFLD" id="SFLDG01123">
    <property type="entry name" value="methyltransferase_(Class_B)"/>
    <property type="match status" value="1"/>
</dbReference>
<feature type="domain" description="B12-binding" evidence="8">
    <location>
        <begin position="355"/>
        <end position="493"/>
    </location>
</feature>
<feature type="domain" description="Radical SAM core" evidence="9">
    <location>
        <begin position="536"/>
        <end position="758"/>
    </location>
</feature>
<evidence type="ECO:0000256" key="3">
    <source>
        <dbReference type="ARBA" id="ARBA00022679"/>
    </source>
</evidence>
<dbReference type="SFLD" id="SFLDS00029">
    <property type="entry name" value="Radical_SAM"/>
    <property type="match status" value="1"/>
</dbReference>
<evidence type="ECO:0000256" key="6">
    <source>
        <dbReference type="ARBA" id="ARBA00023004"/>
    </source>
</evidence>
<dbReference type="InterPro" id="IPR006638">
    <property type="entry name" value="Elp3/MiaA/NifB-like_rSAM"/>
</dbReference>
<dbReference type="InterPro" id="IPR019734">
    <property type="entry name" value="TPR_rpt"/>
</dbReference>
<name>H6SLA5_PARPM</name>
<evidence type="ECO:0000313" key="10">
    <source>
        <dbReference type="EMBL" id="CCG08770.1"/>
    </source>
</evidence>
<dbReference type="Pfam" id="PF02310">
    <property type="entry name" value="B12-binding"/>
    <property type="match status" value="1"/>
</dbReference>
<dbReference type="GO" id="GO:0031419">
    <property type="term" value="F:cobalamin binding"/>
    <property type="evidence" value="ECO:0007669"/>
    <property type="project" value="InterPro"/>
</dbReference>
<dbReference type="InterPro" id="IPR007197">
    <property type="entry name" value="rSAM"/>
</dbReference>
<dbReference type="InterPro" id="IPR034466">
    <property type="entry name" value="Methyltransferase_Class_B"/>
</dbReference>
<dbReference type="InterPro" id="IPR023404">
    <property type="entry name" value="rSAM_horseshoe"/>
</dbReference>
<sequence>MTASALDDTLARIARLWQAGARAKAEDAAWDLVRGRNPGLGKKPRTGIERAGRAAFLGHALWRARAYDAAILVLTQGRAEDPTSVDVGMLLAASLRENDQWEEAVEIARATLALRPTLAVTFSLLLRCLLDLGRPREALAEARAALTRFPLDAPMGRAAARALTRQGHVDEAVQALQPLGALADHGAAALAQAAHALTTAGRLSEALPLYRSATARAPTLAEAHDGVIACLHGLGRLDEALDARERADRLIPGFSNQRLDFPVPLRFVPLEDAGEGPLDPSRALLVNGIGVLPARPLGVAQIKGAVEAGGAFRCTVVDLNAQVYHQMIRAVRRGETALDFDERAALDDAFARMEGLDPLFVDPEGYKTLAPSLLLGLSLAGRTLQGQFSRADAGEGPVSWIVEACARHLLSVPAAVIGFSITFTDQLAFTLQLARILKARRPEVTLVFGGGFFKDSDLDGFVTEPCVDAVVLGEGERAFLAVLEARRDGRPLAEVPGVVCYDPTTDTLSRRPNTLAVRPAEAPFADFSDLPAETYLTPAPVVPILGSRGCYWRRCTFCNHHASYAASYKATPIARLVDELAHHIGQGVRHFTFVDEMVPAVRLAKLSQAILERGLDLRYYVLAKPTADFTPDCLELMHRAGCVCVYWGLESGSDRVLARMDKGNDSATAAATLAAAARAGIRNHVFLMVGFPGETRTDLKATLDFVHAQRDHIHAAVAGPFVLERGTPVHNEPARFDIRHVYPSRALCDSTLADYEIDERIKGIITQAQAQRYAEVIRAGFLDHLSAYGPCLGTPRDHVVVLYDHAPSAVPAPPLPDPEALWARIDTGQPVPKATMDFTLTPRWRRERAPEVGGST</sequence>
<dbReference type="CDD" id="cd02068">
    <property type="entry name" value="radical_SAM_B12_BD"/>
    <property type="match status" value="1"/>
</dbReference>
<dbReference type="InterPro" id="IPR051198">
    <property type="entry name" value="BchE-like"/>
</dbReference>
<dbReference type="GO" id="GO:0046872">
    <property type="term" value="F:metal ion binding"/>
    <property type="evidence" value="ECO:0007669"/>
    <property type="project" value="UniProtKB-KW"/>
</dbReference>
<dbReference type="eggNOG" id="COG1032">
    <property type="taxonomic scope" value="Bacteria"/>
</dbReference>
<dbReference type="PROSITE" id="PS51332">
    <property type="entry name" value="B12_BINDING"/>
    <property type="match status" value="1"/>
</dbReference>
<dbReference type="PANTHER" id="PTHR43409:SF7">
    <property type="entry name" value="BLL1977 PROTEIN"/>
    <property type="match status" value="1"/>
</dbReference>
<organism evidence="10 11">
    <name type="scientific">Pararhodospirillum photometricum DSM 122</name>
    <dbReference type="NCBI Taxonomy" id="1150469"/>
    <lineage>
        <taxon>Bacteria</taxon>
        <taxon>Pseudomonadati</taxon>
        <taxon>Pseudomonadota</taxon>
        <taxon>Alphaproteobacteria</taxon>
        <taxon>Rhodospirillales</taxon>
        <taxon>Rhodospirillaceae</taxon>
        <taxon>Pararhodospirillum</taxon>
    </lineage>
</organism>
<evidence type="ECO:0000256" key="4">
    <source>
        <dbReference type="ARBA" id="ARBA00022691"/>
    </source>
</evidence>
<dbReference type="Gene3D" id="3.80.30.20">
    <property type="entry name" value="tm_1862 like domain"/>
    <property type="match status" value="1"/>
</dbReference>
<dbReference type="GO" id="GO:0005829">
    <property type="term" value="C:cytosol"/>
    <property type="evidence" value="ECO:0007669"/>
    <property type="project" value="TreeGrafter"/>
</dbReference>
<dbReference type="EMBL" id="HE663493">
    <property type="protein sequence ID" value="CCG08770.1"/>
    <property type="molecule type" value="Genomic_DNA"/>
</dbReference>
<dbReference type="GO" id="GO:0003824">
    <property type="term" value="F:catalytic activity"/>
    <property type="evidence" value="ECO:0007669"/>
    <property type="project" value="InterPro"/>
</dbReference>
<reference evidence="10 11" key="1">
    <citation type="submission" date="2012-02" db="EMBL/GenBank/DDBJ databases">
        <title>Shotgun genome sequence of Phaeospirillum photometricum DSM 122.</title>
        <authorList>
            <person name="Duquesne K."/>
            <person name="Sturgis J."/>
        </authorList>
    </citation>
    <scope>NUCLEOTIDE SEQUENCE [LARGE SCALE GENOMIC DNA]</scope>
    <source>
        <strain evidence="11">DSM122</strain>
    </source>
</reference>
<dbReference type="SMART" id="SM00729">
    <property type="entry name" value="Elp3"/>
    <property type="match status" value="1"/>
</dbReference>
<keyword evidence="5" id="KW-0479">Metal-binding</keyword>
<keyword evidence="11" id="KW-1185">Reference proteome</keyword>
<evidence type="ECO:0000256" key="5">
    <source>
        <dbReference type="ARBA" id="ARBA00022723"/>
    </source>
</evidence>
<dbReference type="SFLD" id="SFLDG01082">
    <property type="entry name" value="B12-binding_domain_containing"/>
    <property type="match status" value="1"/>
</dbReference>
<dbReference type="PROSITE" id="PS51918">
    <property type="entry name" value="RADICAL_SAM"/>
    <property type="match status" value="1"/>
</dbReference>
<evidence type="ECO:0000313" key="11">
    <source>
        <dbReference type="Proteomes" id="UP000033220"/>
    </source>
</evidence>